<sequence length="707" mass="78394">MGYFDLNIPYHESDRHATDKSSLKGRRLKLVLKAMELGYTGVAYNRTLKGVMSESDRCSTPLFPLSKLTPSSAAFFAAVKFHRERLNVAVSSYFRQKTRLTVVVDISSQASALNAGNPILRSYDIVAVRPMNQSAFDQACQVSEVDMITIDFSEKLPFRLKQPMVKAALERGVYFEITYSGLISDTQSRRQLISNCKLLVDWTRGKNLIFCSAASSATELRGPQDVANLFSLLGLPMERAKAAISKNCRSLLANALRKKQFYKEAVKVEEIPSGRHVTAQSAFDEWLKWDPISSGEGDLLLDDMEKSFAITNTLTKTVRTVNFTSNMNGLPVHGLQIKDLLSVDKAAFELPDTDDFVPDAMEIEEAAAVENPEEQDGVNPLHEEQSNLPENHGSLSTLRKEQGGDIVLPEGQTSSSSETNIYMPSGCQESKVSSDYVPEEAVAFPPLQEEGKVSFTNAKIDYQAPSSDDSAMLSLPTYKGTYANSEEPVSISSKKLNYSDNLEANHVAPEIQLQDTPSQMYGGNALPDGGRIHNTKFGMPIANDHASKELSNLLNKSRSSAFEVEDSTVENQCDEGVSAQEGVALDNIPDKIDTGNKQGSFLASSDASAQGVYVEGEQYSKMTYGSVNIDDMLPVERFLYPTTDFNRPVPEDVKGEREQIDIFTNYQGLGKPRAGRERKRQNSHRQHFLSPFKRLLNPRSFKRKSRK</sequence>
<reference evidence="8" key="1">
    <citation type="submission" date="2025-08" db="UniProtKB">
        <authorList>
            <consortium name="RefSeq"/>
        </authorList>
    </citation>
    <scope>IDENTIFICATION</scope>
</reference>
<dbReference type="PANTHER" id="PTHR13031:SF0">
    <property type="entry name" value="RIBONUCLEASE P PROTEIN SUBUNIT P30"/>
    <property type="match status" value="1"/>
</dbReference>
<evidence type="ECO:0000313" key="8">
    <source>
        <dbReference type="RefSeq" id="XP_011089391.1"/>
    </source>
</evidence>
<evidence type="ECO:0000256" key="2">
    <source>
        <dbReference type="ARBA" id="ARBA00007331"/>
    </source>
</evidence>
<evidence type="ECO:0000256" key="5">
    <source>
        <dbReference type="ARBA" id="ARBA00023242"/>
    </source>
</evidence>
<dbReference type="RefSeq" id="XP_011089391.1">
    <property type="nucleotide sequence ID" value="XM_011091089.2"/>
</dbReference>
<accession>A0A6I9TTY6</accession>
<comment type="similarity">
    <text evidence="2">Belongs to the eukaryotic/archaeal RNase P protein component 3 family.</text>
</comment>
<dbReference type="GO" id="GO:0016787">
    <property type="term" value="F:hydrolase activity"/>
    <property type="evidence" value="ECO:0007669"/>
    <property type="project" value="UniProtKB-KW"/>
</dbReference>
<dbReference type="FunFam" id="3.20.20.140:FF:000044">
    <property type="entry name" value="Polymerase/histidinol phosphatase-like protein"/>
    <property type="match status" value="1"/>
</dbReference>
<dbReference type="SUPFAM" id="SSF89550">
    <property type="entry name" value="PHP domain-like"/>
    <property type="match status" value="1"/>
</dbReference>
<evidence type="ECO:0000256" key="1">
    <source>
        <dbReference type="ARBA" id="ARBA00004123"/>
    </source>
</evidence>
<dbReference type="KEGG" id="sind:105170358"/>
<dbReference type="GO" id="GO:0003723">
    <property type="term" value="F:RNA binding"/>
    <property type="evidence" value="ECO:0007669"/>
    <property type="project" value="TreeGrafter"/>
</dbReference>
<keyword evidence="7" id="KW-1185">Reference proteome</keyword>
<dbReference type="OrthoDB" id="17948at2759"/>
<feature type="compositionally biased region" description="Basic residues" evidence="6">
    <location>
        <begin position="676"/>
        <end position="687"/>
    </location>
</feature>
<keyword evidence="5" id="KW-0539">Nucleus</keyword>
<dbReference type="Proteomes" id="UP000504604">
    <property type="component" value="Linkage group LG9"/>
</dbReference>
<dbReference type="InterPro" id="IPR016195">
    <property type="entry name" value="Pol/histidinol_Pase-like"/>
</dbReference>
<comment type="subcellular location">
    <subcellularLocation>
        <location evidence="1">Nucleus</location>
    </subcellularLocation>
</comment>
<evidence type="ECO:0000256" key="4">
    <source>
        <dbReference type="ARBA" id="ARBA00022801"/>
    </source>
</evidence>
<organism evidence="7 8">
    <name type="scientific">Sesamum indicum</name>
    <name type="common">Oriental sesame</name>
    <name type="synonym">Sesamum orientale</name>
    <dbReference type="NCBI Taxonomy" id="4182"/>
    <lineage>
        <taxon>Eukaryota</taxon>
        <taxon>Viridiplantae</taxon>
        <taxon>Streptophyta</taxon>
        <taxon>Embryophyta</taxon>
        <taxon>Tracheophyta</taxon>
        <taxon>Spermatophyta</taxon>
        <taxon>Magnoliopsida</taxon>
        <taxon>eudicotyledons</taxon>
        <taxon>Gunneridae</taxon>
        <taxon>Pentapetalae</taxon>
        <taxon>asterids</taxon>
        <taxon>lamiids</taxon>
        <taxon>Lamiales</taxon>
        <taxon>Pedaliaceae</taxon>
        <taxon>Sesamum</taxon>
    </lineage>
</organism>
<dbReference type="GeneID" id="105170358"/>
<dbReference type="GO" id="GO:0008033">
    <property type="term" value="P:tRNA processing"/>
    <property type="evidence" value="ECO:0007669"/>
    <property type="project" value="UniProtKB-KW"/>
</dbReference>
<dbReference type="InterPro" id="IPR002738">
    <property type="entry name" value="RNase_P_p30"/>
</dbReference>
<feature type="region of interest" description="Disordered" evidence="6">
    <location>
        <begin position="664"/>
        <end position="707"/>
    </location>
</feature>
<dbReference type="GO" id="GO:0005655">
    <property type="term" value="C:nucleolar ribonuclease P complex"/>
    <property type="evidence" value="ECO:0007669"/>
    <property type="project" value="TreeGrafter"/>
</dbReference>
<dbReference type="Gene3D" id="3.20.20.140">
    <property type="entry name" value="Metal-dependent hydrolases"/>
    <property type="match status" value="1"/>
</dbReference>
<dbReference type="Pfam" id="PF01876">
    <property type="entry name" value="RNase_P_p30"/>
    <property type="match status" value="1"/>
</dbReference>
<keyword evidence="3" id="KW-0819">tRNA processing</keyword>
<keyword evidence="4" id="KW-0378">Hydrolase</keyword>
<dbReference type="AlphaFoldDB" id="A0A6I9TTY6"/>
<gene>
    <name evidence="8" type="primary">LOC105170358</name>
</gene>
<evidence type="ECO:0000256" key="3">
    <source>
        <dbReference type="ARBA" id="ARBA00022694"/>
    </source>
</evidence>
<dbReference type="PANTHER" id="PTHR13031">
    <property type="entry name" value="RIBONUCLEASE P SUBUNIT P30"/>
    <property type="match status" value="1"/>
</dbReference>
<proteinExistence type="inferred from homology"/>
<evidence type="ECO:0000256" key="6">
    <source>
        <dbReference type="SAM" id="MobiDB-lite"/>
    </source>
</evidence>
<name>A0A6I9TTY6_SESIN</name>
<dbReference type="InParanoid" id="A0A6I9TTY6"/>
<feature type="region of interest" description="Disordered" evidence="6">
    <location>
        <begin position="369"/>
        <end position="397"/>
    </location>
</feature>
<evidence type="ECO:0000313" key="7">
    <source>
        <dbReference type="Proteomes" id="UP000504604"/>
    </source>
</evidence>
<protein>
    <submittedName>
        <fullName evidence="8">Uncharacterized protein LOC105170358 isoform X1</fullName>
    </submittedName>
</protein>
<feature type="compositionally biased region" description="Polar residues" evidence="6">
    <location>
        <begin position="386"/>
        <end position="397"/>
    </location>
</feature>